<protein>
    <submittedName>
        <fullName evidence="3">Checkpoint protein</fullName>
    </submittedName>
</protein>
<evidence type="ECO:0000313" key="1">
    <source>
        <dbReference type="EMBL" id="VDM98890.1"/>
    </source>
</evidence>
<dbReference type="Proteomes" id="UP000276776">
    <property type="component" value="Unassembled WGS sequence"/>
</dbReference>
<sequence>MSLINQVKLSMAKALQFSTDSNIFEIPECTVLMTSDKISIKVASITQIIKTIVDFTERNNANFNIRFLIRDEHKNKKSIMVADLISGSGYEVRNMFGARVMDIKIPTSNEASIGRIVHPLSATIYNVLYNGGETNAQRFKIQQLASDQSIINLEKSSELLSIYTILKRIGLLDTDCAYRFRNPDGTEVARVYPKLVLNGRTLIIRYERASLRAEMRAVILGASLMLILLEVYPDIHDVLAASNVIAESEEEDA</sequence>
<accession>A0A0N5CRB2</accession>
<dbReference type="EMBL" id="UYYF01000682">
    <property type="protein sequence ID" value="VDM98890.1"/>
    <property type="molecule type" value="Genomic_DNA"/>
</dbReference>
<reference evidence="3" key="1">
    <citation type="submission" date="2017-02" db="UniProtKB">
        <authorList>
            <consortium name="WormBaseParasite"/>
        </authorList>
    </citation>
    <scope>IDENTIFICATION</scope>
</reference>
<reference evidence="1 2" key="2">
    <citation type="submission" date="2018-11" db="EMBL/GenBank/DDBJ databases">
        <authorList>
            <consortium name="Pathogen Informatics"/>
        </authorList>
    </citation>
    <scope>NUCLEOTIDE SEQUENCE [LARGE SCALE GENOMIC DNA]</scope>
</reference>
<evidence type="ECO:0000313" key="3">
    <source>
        <dbReference type="WBParaSite" id="TCLT_0000276201-mRNA-1"/>
    </source>
</evidence>
<dbReference type="OMA" id="FNIRFLI"/>
<organism evidence="3">
    <name type="scientific">Thelazia callipaeda</name>
    <name type="common">Oriental eyeworm</name>
    <name type="synonym">Parasitic nematode</name>
    <dbReference type="NCBI Taxonomy" id="103827"/>
    <lineage>
        <taxon>Eukaryota</taxon>
        <taxon>Metazoa</taxon>
        <taxon>Ecdysozoa</taxon>
        <taxon>Nematoda</taxon>
        <taxon>Chromadorea</taxon>
        <taxon>Rhabditida</taxon>
        <taxon>Spirurina</taxon>
        <taxon>Spiruromorpha</taxon>
        <taxon>Thelazioidea</taxon>
        <taxon>Thelaziidae</taxon>
        <taxon>Thelazia</taxon>
    </lineage>
</organism>
<dbReference type="AlphaFoldDB" id="A0A0N5CRB2"/>
<gene>
    <name evidence="1" type="ORF">TCLT_LOCUS2763</name>
</gene>
<evidence type="ECO:0000313" key="2">
    <source>
        <dbReference type="Proteomes" id="UP000276776"/>
    </source>
</evidence>
<dbReference type="WBParaSite" id="TCLT_0000276201-mRNA-1">
    <property type="protein sequence ID" value="TCLT_0000276201-mRNA-1"/>
    <property type="gene ID" value="TCLT_0000276201"/>
</dbReference>
<proteinExistence type="predicted"/>
<name>A0A0N5CRB2_THECL</name>
<keyword evidence="2" id="KW-1185">Reference proteome</keyword>
<dbReference type="OrthoDB" id="5776635at2759"/>